<keyword evidence="2" id="KW-1185">Reference proteome</keyword>
<organism evidence="1 2">
    <name type="scientific">Pluteus cervinus</name>
    <dbReference type="NCBI Taxonomy" id="181527"/>
    <lineage>
        <taxon>Eukaryota</taxon>
        <taxon>Fungi</taxon>
        <taxon>Dikarya</taxon>
        <taxon>Basidiomycota</taxon>
        <taxon>Agaricomycotina</taxon>
        <taxon>Agaricomycetes</taxon>
        <taxon>Agaricomycetidae</taxon>
        <taxon>Agaricales</taxon>
        <taxon>Pluteineae</taxon>
        <taxon>Pluteaceae</taxon>
        <taxon>Pluteus</taxon>
    </lineage>
</organism>
<dbReference type="EMBL" id="ML208269">
    <property type="protein sequence ID" value="TFK74200.1"/>
    <property type="molecule type" value="Genomic_DNA"/>
</dbReference>
<name>A0ACD3B7T1_9AGAR</name>
<dbReference type="Proteomes" id="UP000308600">
    <property type="component" value="Unassembled WGS sequence"/>
</dbReference>
<evidence type="ECO:0000313" key="1">
    <source>
        <dbReference type="EMBL" id="TFK74200.1"/>
    </source>
</evidence>
<proteinExistence type="predicted"/>
<sequence length="102" mass="11808">MFWRLIPRFENEWMGDFRVIDRIFKFVSYLDNTIVVVYSPNVMWCDKALGVITGTIAALFVLGVSELQRNYRKFTKGGHSYIDDVDRIVNIALTISATRALQ</sequence>
<protein>
    <submittedName>
        <fullName evidence="1">Uncharacterized protein</fullName>
    </submittedName>
</protein>
<reference evidence="1 2" key="1">
    <citation type="journal article" date="2019" name="Nat. Ecol. Evol.">
        <title>Megaphylogeny resolves global patterns of mushroom evolution.</title>
        <authorList>
            <person name="Varga T."/>
            <person name="Krizsan K."/>
            <person name="Foldi C."/>
            <person name="Dima B."/>
            <person name="Sanchez-Garcia M."/>
            <person name="Sanchez-Ramirez S."/>
            <person name="Szollosi G.J."/>
            <person name="Szarkandi J.G."/>
            <person name="Papp V."/>
            <person name="Albert L."/>
            <person name="Andreopoulos W."/>
            <person name="Angelini C."/>
            <person name="Antonin V."/>
            <person name="Barry K.W."/>
            <person name="Bougher N.L."/>
            <person name="Buchanan P."/>
            <person name="Buyck B."/>
            <person name="Bense V."/>
            <person name="Catcheside P."/>
            <person name="Chovatia M."/>
            <person name="Cooper J."/>
            <person name="Damon W."/>
            <person name="Desjardin D."/>
            <person name="Finy P."/>
            <person name="Geml J."/>
            <person name="Haridas S."/>
            <person name="Hughes K."/>
            <person name="Justo A."/>
            <person name="Karasinski D."/>
            <person name="Kautmanova I."/>
            <person name="Kiss B."/>
            <person name="Kocsube S."/>
            <person name="Kotiranta H."/>
            <person name="LaButti K.M."/>
            <person name="Lechner B.E."/>
            <person name="Liimatainen K."/>
            <person name="Lipzen A."/>
            <person name="Lukacs Z."/>
            <person name="Mihaltcheva S."/>
            <person name="Morgado L.N."/>
            <person name="Niskanen T."/>
            <person name="Noordeloos M.E."/>
            <person name="Ohm R.A."/>
            <person name="Ortiz-Santana B."/>
            <person name="Ovrebo C."/>
            <person name="Racz N."/>
            <person name="Riley R."/>
            <person name="Savchenko A."/>
            <person name="Shiryaev A."/>
            <person name="Soop K."/>
            <person name="Spirin V."/>
            <person name="Szebenyi C."/>
            <person name="Tomsovsky M."/>
            <person name="Tulloss R.E."/>
            <person name="Uehling J."/>
            <person name="Grigoriev I.V."/>
            <person name="Vagvolgyi C."/>
            <person name="Papp T."/>
            <person name="Martin F.M."/>
            <person name="Miettinen O."/>
            <person name="Hibbett D.S."/>
            <person name="Nagy L.G."/>
        </authorList>
    </citation>
    <scope>NUCLEOTIDE SEQUENCE [LARGE SCALE GENOMIC DNA]</scope>
    <source>
        <strain evidence="1 2">NL-1719</strain>
    </source>
</reference>
<accession>A0ACD3B7T1</accession>
<gene>
    <name evidence="1" type="ORF">BDN72DRAFT_893194</name>
</gene>
<evidence type="ECO:0000313" key="2">
    <source>
        <dbReference type="Proteomes" id="UP000308600"/>
    </source>
</evidence>